<evidence type="ECO:0000313" key="2">
    <source>
        <dbReference type="Proteomes" id="UP000054843"/>
    </source>
</evidence>
<dbReference type="AlphaFoldDB" id="A0A0V1MN50"/>
<dbReference type="Proteomes" id="UP000054843">
    <property type="component" value="Unassembled WGS sequence"/>
</dbReference>
<comment type="caution">
    <text evidence="1">The sequence shown here is derived from an EMBL/GenBank/DDBJ whole genome shotgun (WGS) entry which is preliminary data.</text>
</comment>
<gene>
    <name evidence="1" type="ORF">T10_6608</name>
</gene>
<keyword evidence="2" id="KW-1185">Reference proteome</keyword>
<accession>A0A0V1MN50</accession>
<sequence length="61" mass="6858">MNFVSVMEKCLHQHVWYRMLQIWQDSSQVSLALINTSVSNSTVASSEGSTASHCLTTWVAR</sequence>
<organism evidence="1 2">
    <name type="scientific">Trichinella papuae</name>
    <dbReference type="NCBI Taxonomy" id="268474"/>
    <lineage>
        <taxon>Eukaryota</taxon>
        <taxon>Metazoa</taxon>
        <taxon>Ecdysozoa</taxon>
        <taxon>Nematoda</taxon>
        <taxon>Enoplea</taxon>
        <taxon>Dorylaimia</taxon>
        <taxon>Trichinellida</taxon>
        <taxon>Trichinellidae</taxon>
        <taxon>Trichinella</taxon>
    </lineage>
</organism>
<reference evidence="1 2" key="1">
    <citation type="submission" date="2015-01" db="EMBL/GenBank/DDBJ databases">
        <title>Evolution of Trichinella species and genotypes.</title>
        <authorList>
            <person name="Korhonen P.K."/>
            <person name="Edoardo P."/>
            <person name="Giuseppe L.R."/>
            <person name="Gasser R.B."/>
        </authorList>
    </citation>
    <scope>NUCLEOTIDE SEQUENCE [LARGE SCALE GENOMIC DNA]</scope>
    <source>
        <strain evidence="1">ISS1980</strain>
    </source>
</reference>
<dbReference type="EMBL" id="JYDO01000066">
    <property type="protein sequence ID" value="KRZ73249.1"/>
    <property type="molecule type" value="Genomic_DNA"/>
</dbReference>
<proteinExistence type="predicted"/>
<protein>
    <submittedName>
        <fullName evidence="1">Uncharacterized protein</fullName>
    </submittedName>
</protein>
<evidence type="ECO:0000313" key="1">
    <source>
        <dbReference type="EMBL" id="KRZ73249.1"/>
    </source>
</evidence>
<name>A0A0V1MN50_9BILA</name>